<dbReference type="EMBL" id="BMOD01000005">
    <property type="protein sequence ID" value="GGJ32659.1"/>
    <property type="molecule type" value="Genomic_DNA"/>
</dbReference>
<sequence length="219" mass="24434">MPDLIRRIATALDRISLGNISLDDQYRTPRGLMGLLVGQDMLRQHAPEIHWTFSLLKLCGTEQVLEIGSGPGLLLGKMAREMKTGRVFGLDVSDSMVNLSRWRNLMQVLGGQLRVQEGDAAALPYSAHQFDCIVSVHCLYFWQDPLRVLQECLRVLKPEGKLVLTFMPKRRWPNGGVGSTCQVFSEEELVELILQAGFSGAEVVSGETHFRECAVIARP</sequence>
<evidence type="ECO:0000313" key="2">
    <source>
        <dbReference type="EMBL" id="GGJ32659.1"/>
    </source>
</evidence>
<evidence type="ECO:0000259" key="1">
    <source>
        <dbReference type="Pfam" id="PF08241"/>
    </source>
</evidence>
<proteinExistence type="predicted"/>
<evidence type="ECO:0000313" key="3">
    <source>
        <dbReference type="Proteomes" id="UP000632222"/>
    </source>
</evidence>
<dbReference type="InterPro" id="IPR013216">
    <property type="entry name" value="Methyltransf_11"/>
</dbReference>
<dbReference type="CDD" id="cd02440">
    <property type="entry name" value="AdoMet_MTases"/>
    <property type="match status" value="1"/>
</dbReference>
<dbReference type="InterPro" id="IPR029063">
    <property type="entry name" value="SAM-dependent_MTases_sf"/>
</dbReference>
<dbReference type="RefSeq" id="WP_189002410.1">
    <property type="nucleotide sequence ID" value="NZ_BMOD01000005.1"/>
</dbReference>
<reference evidence="3" key="1">
    <citation type="journal article" date="2019" name="Int. J. Syst. Evol. Microbiol.">
        <title>The Global Catalogue of Microorganisms (GCM) 10K type strain sequencing project: providing services to taxonomists for standard genome sequencing and annotation.</title>
        <authorList>
            <consortium name="The Broad Institute Genomics Platform"/>
            <consortium name="The Broad Institute Genome Sequencing Center for Infectious Disease"/>
            <person name="Wu L."/>
            <person name="Ma J."/>
        </authorList>
    </citation>
    <scope>NUCLEOTIDE SEQUENCE [LARGE SCALE GENOMIC DNA]</scope>
    <source>
        <strain evidence="3">JCM 14370</strain>
    </source>
</reference>
<keyword evidence="3" id="KW-1185">Reference proteome</keyword>
<gene>
    <name evidence="2" type="ORF">GCM10008938_18620</name>
</gene>
<dbReference type="SUPFAM" id="SSF53335">
    <property type="entry name" value="S-adenosyl-L-methionine-dependent methyltransferases"/>
    <property type="match status" value="1"/>
</dbReference>
<accession>A0ABQ2CY91</accession>
<comment type="caution">
    <text evidence="2">The sequence shown here is derived from an EMBL/GenBank/DDBJ whole genome shotgun (WGS) entry which is preliminary data.</text>
</comment>
<protein>
    <recommendedName>
        <fullName evidence="1">Methyltransferase type 11 domain-containing protein</fullName>
    </recommendedName>
</protein>
<dbReference type="Gene3D" id="3.40.50.150">
    <property type="entry name" value="Vaccinia Virus protein VP39"/>
    <property type="match status" value="1"/>
</dbReference>
<feature type="domain" description="Methyltransferase type 11" evidence="1">
    <location>
        <begin position="65"/>
        <end position="164"/>
    </location>
</feature>
<name>A0ABQ2CY91_9DEIO</name>
<dbReference type="PANTHER" id="PTHR43591">
    <property type="entry name" value="METHYLTRANSFERASE"/>
    <property type="match status" value="1"/>
</dbReference>
<dbReference type="Pfam" id="PF08241">
    <property type="entry name" value="Methyltransf_11"/>
    <property type="match status" value="1"/>
</dbReference>
<dbReference type="Proteomes" id="UP000632222">
    <property type="component" value="Unassembled WGS sequence"/>
</dbReference>
<organism evidence="2 3">
    <name type="scientific">Deinococcus roseus</name>
    <dbReference type="NCBI Taxonomy" id="392414"/>
    <lineage>
        <taxon>Bacteria</taxon>
        <taxon>Thermotogati</taxon>
        <taxon>Deinococcota</taxon>
        <taxon>Deinococci</taxon>
        <taxon>Deinococcales</taxon>
        <taxon>Deinococcaceae</taxon>
        <taxon>Deinococcus</taxon>
    </lineage>
</organism>